<dbReference type="AlphaFoldDB" id="A0AAD8NL17"/>
<keyword evidence="3" id="KW-1185">Reference proteome</keyword>
<sequence>MLELLWFSLVLTLLFDHRWSVVLLYFPGNSLGLKATKIRSLSLLLEIVFNSSTTVLRILVISLSYGVRLVVTIAVNVLVGVFGLLRVTDYYSQIASGLKYNNYDQQRRRRWRSTGNTRDI</sequence>
<evidence type="ECO:0000256" key="1">
    <source>
        <dbReference type="SAM" id="Phobius"/>
    </source>
</evidence>
<protein>
    <submittedName>
        <fullName evidence="2">Uncharacterized protein</fullName>
    </submittedName>
</protein>
<dbReference type="Proteomes" id="UP001229421">
    <property type="component" value="Unassembled WGS sequence"/>
</dbReference>
<gene>
    <name evidence="2" type="ORF">QVD17_35253</name>
</gene>
<organism evidence="2 3">
    <name type="scientific">Tagetes erecta</name>
    <name type="common">African marigold</name>
    <dbReference type="NCBI Taxonomy" id="13708"/>
    <lineage>
        <taxon>Eukaryota</taxon>
        <taxon>Viridiplantae</taxon>
        <taxon>Streptophyta</taxon>
        <taxon>Embryophyta</taxon>
        <taxon>Tracheophyta</taxon>
        <taxon>Spermatophyta</taxon>
        <taxon>Magnoliopsida</taxon>
        <taxon>eudicotyledons</taxon>
        <taxon>Gunneridae</taxon>
        <taxon>Pentapetalae</taxon>
        <taxon>asterids</taxon>
        <taxon>campanulids</taxon>
        <taxon>Asterales</taxon>
        <taxon>Asteraceae</taxon>
        <taxon>Asteroideae</taxon>
        <taxon>Heliantheae alliance</taxon>
        <taxon>Tageteae</taxon>
        <taxon>Tagetes</taxon>
    </lineage>
</organism>
<keyword evidence="1" id="KW-1133">Transmembrane helix</keyword>
<proteinExistence type="predicted"/>
<feature type="transmembrane region" description="Helical" evidence="1">
    <location>
        <begin position="38"/>
        <end position="59"/>
    </location>
</feature>
<dbReference type="EMBL" id="JAUHHV010000009">
    <property type="protein sequence ID" value="KAK1413479.1"/>
    <property type="molecule type" value="Genomic_DNA"/>
</dbReference>
<feature type="transmembrane region" description="Helical" evidence="1">
    <location>
        <begin position="65"/>
        <end position="85"/>
    </location>
</feature>
<reference evidence="2" key="1">
    <citation type="journal article" date="2023" name="bioRxiv">
        <title>Improved chromosome-level genome assembly for marigold (Tagetes erecta).</title>
        <authorList>
            <person name="Jiang F."/>
            <person name="Yuan L."/>
            <person name="Wang S."/>
            <person name="Wang H."/>
            <person name="Xu D."/>
            <person name="Wang A."/>
            <person name="Fan W."/>
        </authorList>
    </citation>
    <scope>NUCLEOTIDE SEQUENCE</scope>
    <source>
        <strain evidence="2">WSJ</strain>
        <tissue evidence="2">Leaf</tissue>
    </source>
</reference>
<feature type="transmembrane region" description="Helical" evidence="1">
    <location>
        <begin position="6"/>
        <end position="26"/>
    </location>
</feature>
<keyword evidence="1" id="KW-0812">Transmembrane</keyword>
<evidence type="ECO:0000313" key="2">
    <source>
        <dbReference type="EMBL" id="KAK1413479.1"/>
    </source>
</evidence>
<accession>A0AAD8NL17</accession>
<keyword evidence="1" id="KW-0472">Membrane</keyword>
<comment type="caution">
    <text evidence="2">The sequence shown here is derived from an EMBL/GenBank/DDBJ whole genome shotgun (WGS) entry which is preliminary data.</text>
</comment>
<name>A0AAD8NL17_TARER</name>
<evidence type="ECO:0000313" key="3">
    <source>
        <dbReference type="Proteomes" id="UP001229421"/>
    </source>
</evidence>